<feature type="transmembrane region" description="Helical" evidence="1">
    <location>
        <begin position="241"/>
        <end position="259"/>
    </location>
</feature>
<dbReference type="EMBL" id="BJWJ01000014">
    <property type="protein sequence ID" value="GEM04621.1"/>
    <property type="molecule type" value="Genomic_DNA"/>
</dbReference>
<dbReference type="OrthoDB" id="2014935at2"/>
<feature type="transmembrane region" description="Helical" evidence="1">
    <location>
        <begin position="347"/>
        <end position="367"/>
    </location>
</feature>
<feature type="transmembrane region" description="Helical" evidence="1">
    <location>
        <begin position="127"/>
        <end position="154"/>
    </location>
</feature>
<dbReference type="Proteomes" id="UP000321773">
    <property type="component" value="Unassembled WGS sequence"/>
</dbReference>
<evidence type="ECO:0000313" key="5">
    <source>
        <dbReference type="Proteomes" id="UP000321773"/>
    </source>
</evidence>
<dbReference type="Proteomes" id="UP000199139">
    <property type="component" value="Unassembled WGS sequence"/>
</dbReference>
<evidence type="ECO:0000313" key="2">
    <source>
        <dbReference type="EMBL" id="GEM04621.1"/>
    </source>
</evidence>
<feature type="transmembrane region" description="Helical" evidence="1">
    <location>
        <begin position="87"/>
        <end position="106"/>
    </location>
</feature>
<keyword evidence="1" id="KW-0812">Transmembrane</keyword>
<feature type="transmembrane region" description="Helical" evidence="1">
    <location>
        <begin position="504"/>
        <end position="528"/>
    </location>
</feature>
<sequence>MSRQPFYQATKLLLFYLKREYIKLSIWIVSLVATTVAVALAFSGLYQSDTERQLMAETMENPAMKALIGRGFGLDNYTNGAMLSHEMLVMTMIVVAIMSILLVNRLTRQDEENQQLELLLALPLGRLAPSFSAIVVLFLANGLLALVTTIGLTILGIDSIDFIGSLSYSSALFASGIFFGAITLLTAQLSNNQRGSMMLSYLVLGVSYMVRAVGDAGDLWLSYLSPLGLLQETQAYVANYFWPQIVIVVISFFIIGLSMRLREKRDLGSGLLPDKRGKKSASSFLKTTPGFILTLQKVPLISWFVAMLLIGLSYGSVLGDLDAFLSENEVIQQIIGSTEDYSLTEQFIAIILKVMAIISTIPTLMVFHKLKSEEVKGRLDHLFARPLSRLRIYTWYSVISVLTSIVLLTIAVVSLAGAGVYVLDTGVDFMTIVEANIVYLPAIWVVLGVMGAIYGLLGKFDGLTWLYLLFCFVLIYLGDLLEFPDWLMRVSPFYWIPELPMDNFTVWPLMSLTGIGLGLLVIGGIGFMRRDIRQN</sequence>
<feature type="transmembrane region" description="Helical" evidence="1">
    <location>
        <begin position="199"/>
        <end position="221"/>
    </location>
</feature>
<evidence type="ECO:0000313" key="4">
    <source>
        <dbReference type="Proteomes" id="UP000199139"/>
    </source>
</evidence>
<keyword evidence="1" id="KW-1133">Transmembrane helix</keyword>
<evidence type="ECO:0000313" key="3">
    <source>
        <dbReference type="EMBL" id="SFS87468.1"/>
    </source>
</evidence>
<feature type="transmembrane region" description="Helical" evidence="1">
    <location>
        <begin position="393"/>
        <end position="417"/>
    </location>
</feature>
<reference evidence="2 5" key="2">
    <citation type="submission" date="2019-07" db="EMBL/GenBank/DDBJ databases">
        <title>Whole genome shotgun sequence of Halolactibacillus miurensis NBRC 100873.</title>
        <authorList>
            <person name="Hosoyama A."/>
            <person name="Uohara A."/>
            <person name="Ohji S."/>
            <person name="Ichikawa N."/>
        </authorList>
    </citation>
    <scope>NUCLEOTIDE SEQUENCE [LARGE SCALE GENOMIC DNA]</scope>
    <source>
        <strain evidence="2 5">NBRC 100873</strain>
    </source>
</reference>
<keyword evidence="1" id="KW-0472">Membrane</keyword>
<feature type="transmembrane region" description="Helical" evidence="1">
    <location>
        <begin position="437"/>
        <end position="457"/>
    </location>
</feature>
<dbReference type="RefSeq" id="WP_089854551.1">
    <property type="nucleotide sequence ID" value="NZ_BJWJ01000014.1"/>
</dbReference>
<feature type="transmembrane region" description="Helical" evidence="1">
    <location>
        <begin position="300"/>
        <end position="319"/>
    </location>
</feature>
<gene>
    <name evidence="2" type="ORF">HMI01_16090</name>
    <name evidence="3" type="ORF">SAMN05421668_11449</name>
</gene>
<dbReference type="AlphaFoldDB" id="A0A1I6TEB3"/>
<feature type="transmembrane region" description="Helical" evidence="1">
    <location>
        <begin position="166"/>
        <end position="187"/>
    </location>
</feature>
<reference evidence="3 4" key="1">
    <citation type="submission" date="2016-10" db="EMBL/GenBank/DDBJ databases">
        <authorList>
            <person name="de Groot N.N."/>
        </authorList>
    </citation>
    <scope>NUCLEOTIDE SEQUENCE [LARGE SCALE GENOMIC DNA]</scope>
    <source>
        <strain evidence="3 4">DSM 17074</strain>
    </source>
</reference>
<feature type="transmembrane region" description="Helical" evidence="1">
    <location>
        <begin position="21"/>
        <end position="46"/>
    </location>
</feature>
<name>A0A1I6TEB3_9BACI</name>
<accession>A0A1I6TEB3</accession>
<dbReference type="STRING" id="306541.SAMN05421668_11449"/>
<feature type="transmembrane region" description="Helical" evidence="1">
    <location>
        <begin position="464"/>
        <end position="484"/>
    </location>
</feature>
<proteinExistence type="predicted"/>
<evidence type="ECO:0000256" key="1">
    <source>
        <dbReference type="SAM" id="Phobius"/>
    </source>
</evidence>
<keyword evidence="5" id="KW-1185">Reference proteome</keyword>
<dbReference type="EMBL" id="FPAI01000014">
    <property type="protein sequence ID" value="SFS87468.1"/>
    <property type="molecule type" value="Genomic_DNA"/>
</dbReference>
<organism evidence="3 4">
    <name type="scientific">Halolactibacillus miurensis</name>
    <dbReference type="NCBI Taxonomy" id="306541"/>
    <lineage>
        <taxon>Bacteria</taxon>
        <taxon>Bacillati</taxon>
        <taxon>Bacillota</taxon>
        <taxon>Bacilli</taxon>
        <taxon>Bacillales</taxon>
        <taxon>Bacillaceae</taxon>
        <taxon>Halolactibacillus</taxon>
    </lineage>
</organism>
<protein>
    <submittedName>
        <fullName evidence="2">ABC transporter permease</fullName>
    </submittedName>
    <submittedName>
        <fullName evidence="3">ABC-2 type transport system permease protein</fullName>
    </submittedName>
</protein>